<dbReference type="SUPFAM" id="SSF54427">
    <property type="entry name" value="NTF2-like"/>
    <property type="match status" value="1"/>
</dbReference>
<dbReference type="GO" id="GO:0005516">
    <property type="term" value="F:calmodulin binding"/>
    <property type="evidence" value="ECO:0007669"/>
    <property type="project" value="InterPro"/>
</dbReference>
<dbReference type="NCBIfam" id="TIGR02246">
    <property type="entry name" value="SgcJ/EcaC family oxidoreductase"/>
    <property type="match status" value="1"/>
</dbReference>
<organism evidence="3 4">
    <name type="scientific">Ephemeroptericola cinctiostellae</name>
    <dbReference type="NCBI Taxonomy" id="2268024"/>
    <lineage>
        <taxon>Bacteria</taxon>
        <taxon>Pseudomonadati</taxon>
        <taxon>Pseudomonadota</taxon>
        <taxon>Betaproteobacteria</taxon>
        <taxon>Burkholderiales</taxon>
        <taxon>Burkholderiaceae</taxon>
        <taxon>Ephemeroptericola</taxon>
    </lineage>
</organism>
<keyword evidence="4" id="KW-1185">Reference proteome</keyword>
<dbReference type="InterPro" id="IPR011944">
    <property type="entry name" value="Steroid_delta5-4_isomerase"/>
</dbReference>
<dbReference type="InterPro" id="IPR013543">
    <property type="entry name" value="Ca/CaM-dep_prot_kinase-assoc"/>
</dbReference>
<gene>
    <name evidence="3" type="ORF">DTO96_101195</name>
</gene>
<dbReference type="GO" id="GO:0004683">
    <property type="term" value="F:calcium/calmodulin-dependent protein kinase activity"/>
    <property type="evidence" value="ECO:0007669"/>
    <property type="project" value="InterPro"/>
</dbReference>
<dbReference type="EMBL" id="CP031124">
    <property type="protein sequence ID" value="AXF85464.1"/>
    <property type="molecule type" value="Genomic_DNA"/>
</dbReference>
<feature type="signal peptide" evidence="1">
    <location>
        <begin position="1"/>
        <end position="26"/>
    </location>
</feature>
<proteinExistence type="predicted"/>
<dbReference type="AlphaFoldDB" id="A0A345DAS6"/>
<feature type="domain" description="Calcium/calmodulin-dependent protein kinase II association-domain" evidence="2">
    <location>
        <begin position="53"/>
        <end position="173"/>
    </location>
</feature>
<evidence type="ECO:0000313" key="3">
    <source>
        <dbReference type="EMBL" id="AXF85464.1"/>
    </source>
</evidence>
<dbReference type="InterPro" id="IPR032710">
    <property type="entry name" value="NTF2-like_dom_sf"/>
</dbReference>
<reference evidence="4" key="1">
    <citation type="submission" date="2018-07" db="EMBL/GenBank/DDBJ databases">
        <authorList>
            <person name="Kim H."/>
        </authorList>
    </citation>
    <scope>NUCLEOTIDE SEQUENCE [LARGE SCALE GENOMIC DNA]</scope>
    <source>
        <strain evidence="4">F02</strain>
    </source>
</reference>
<dbReference type="RefSeq" id="WP_114562659.1">
    <property type="nucleotide sequence ID" value="NZ_CP031124.1"/>
</dbReference>
<accession>A0A345DAS6</accession>
<feature type="chain" id="PRO_5016649535" description="Calcium/calmodulin-dependent protein kinase II association-domain domain-containing protein" evidence="1">
    <location>
        <begin position="27"/>
        <end position="186"/>
    </location>
</feature>
<dbReference type="Gene3D" id="3.10.450.50">
    <property type="match status" value="1"/>
</dbReference>
<name>A0A345DAS6_9BURK</name>
<dbReference type="PIRSF" id="PIRSF028470">
    <property type="entry name" value="UCP028470"/>
    <property type="match status" value="1"/>
</dbReference>
<dbReference type="Proteomes" id="UP000252182">
    <property type="component" value="Chromosome"/>
</dbReference>
<sequence>MKISISTWSRWACAASLSLSSLAAFAQETPTLTQKQVDLPQVTAEVCYTTSVADVRRLFTRWNDSLLTLDPAKVTANYSDDAVLLPTVSNKPRTTPAEIQDYFVHFLEKKPQGEINKSHVKIGCNKAYDVGVYTFALTGKDGVVQHVRARYSFVYEYKNGQWLISHHHSSAMPEAIDTKETKETKH</sequence>
<dbReference type="KEGG" id="hyf:DTO96_101195"/>
<dbReference type="Pfam" id="PF08332">
    <property type="entry name" value="CaMKII_AD"/>
    <property type="match status" value="1"/>
</dbReference>
<dbReference type="InterPro" id="IPR016887">
    <property type="entry name" value="UCP028470_steroid_isom-rel"/>
</dbReference>
<dbReference type="OrthoDB" id="953853at2"/>
<dbReference type="CDD" id="cd00531">
    <property type="entry name" value="NTF2_like"/>
    <property type="match status" value="1"/>
</dbReference>
<protein>
    <recommendedName>
        <fullName evidence="2">Calcium/calmodulin-dependent protein kinase II association-domain domain-containing protein</fullName>
    </recommendedName>
</protein>
<evidence type="ECO:0000256" key="1">
    <source>
        <dbReference type="SAM" id="SignalP"/>
    </source>
</evidence>
<evidence type="ECO:0000259" key="2">
    <source>
        <dbReference type="Pfam" id="PF08332"/>
    </source>
</evidence>
<evidence type="ECO:0000313" key="4">
    <source>
        <dbReference type="Proteomes" id="UP000252182"/>
    </source>
</evidence>
<keyword evidence="1" id="KW-0732">Signal</keyword>